<dbReference type="OrthoDB" id="10490127at2759"/>
<gene>
    <name evidence="1" type="ORF">AZE42_00233</name>
</gene>
<keyword evidence="2" id="KW-1185">Reference proteome</keyword>
<dbReference type="EMBL" id="LVVM01002157">
    <property type="protein sequence ID" value="OJA17178.1"/>
    <property type="molecule type" value="Genomic_DNA"/>
</dbReference>
<name>A0A1J8R5Y5_9AGAM</name>
<accession>A0A1J8R5Y5</accession>
<comment type="caution">
    <text evidence="1">The sequence shown here is derived from an EMBL/GenBank/DDBJ whole genome shotgun (WGS) entry which is preliminary data.</text>
</comment>
<reference evidence="1 2" key="1">
    <citation type="submission" date="2016-03" db="EMBL/GenBank/DDBJ databases">
        <title>Comparative genomics of the ectomycorrhizal sister species Rhizopogon vinicolor and Rhizopogon vesiculosus (Basidiomycota: Boletales) reveals a divergence of the mating type B locus.</title>
        <authorList>
            <person name="Mujic A.B."/>
            <person name="Kuo A."/>
            <person name="Tritt A."/>
            <person name="Lipzen A."/>
            <person name="Chen C."/>
            <person name="Johnson J."/>
            <person name="Sharma A."/>
            <person name="Barry K."/>
            <person name="Grigoriev I.V."/>
            <person name="Spatafora J.W."/>
        </authorList>
    </citation>
    <scope>NUCLEOTIDE SEQUENCE [LARGE SCALE GENOMIC DNA]</scope>
    <source>
        <strain evidence="1 2">AM-OR11-056</strain>
    </source>
</reference>
<dbReference type="Proteomes" id="UP000183567">
    <property type="component" value="Unassembled WGS sequence"/>
</dbReference>
<dbReference type="AlphaFoldDB" id="A0A1J8R5Y5"/>
<organism evidence="1 2">
    <name type="scientific">Rhizopogon vesiculosus</name>
    <dbReference type="NCBI Taxonomy" id="180088"/>
    <lineage>
        <taxon>Eukaryota</taxon>
        <taxon>Fungi</taxon>
        <taxon>Dikarya</taxon>
        <taxon>Basidiomycota</taxon>
        <taxon>Agaricomycotina</taxon>
        <taxon>Agaricomycetes</taxon>
        <taxon>Agaricomycetidae</taxon>
        <taxon>Boletales</taxon>
        <taxon>Suillineae</taxon>
        <taxon>Rhizopogonaceae</taxon>
        <taxon>Rhizopogon</taxon>
    </lineage>
</organism>
<sequence length="125" mass="14523">MHQYDIEVIEEHPPNLIPLLYDTLEDAAQSVRDFELSRTTYVNPDNTSIQAVAREWRGFYFILHGRGAIDQVLVQEPAKWDQKGERRYYGARVFVKPKDERTSSEFRVVFLTKRESMTTASGAAR</sequence>
<protein>
    <submittedName>
        <fullName evidence="1">Uncharacterized protein</fullName>
    </submittedName>
</protein>
<evidence type="ECO:0000313" key="2">
    <source>
        <dbReference type="Proteomes" id="UP000183567"/>
    </source>
</evidence>
<evidence type="ECO:0000313" key="1">
    <source>
        <dbReference type="EMBL" id="OJA17178.1"/>
    </source>
</evidence>
<proteinExistence type="predicted"/>